<evidence type="ECO:0000313" key="2">
    <source>
        <dbReference type="EMBL" id="TNJ36263.1"/>
    </source>
</evidence>
<name>A0A5C4RYB3_PROVB</name>
<keyword evidence="3" id="KW-1185">Reference proteome</keyword>
<gene>
    <name evidence="2" type="ORF">FGF68_08110</name>
</gene>
<dbReference type="InterPro" id="IPR041916">
    <property type="entry name" value="Anti_sigma_zinc_sf"/>
</dbReference>
<proteinExistence type="predicted"/>
<dbReference type="InterPro" id="IPR027383">
    <property type="entry name" value="Znf_put"/>
</dbReference>
<accession>A0A5C4RYB3</accession>
<feature type="domain" description="Putative zinc-finger" evidence="1">
    <location>
        <begin position="3"/>
        <end position="37"/>
    </location>
</feature>
<comment type="caution">
    <text evidence="2">The sequence shown here is derived from an EMBL/GenBank/DDBJ whole genome shotgun (WGS) entry which is preliminary data.</text>
</comment>
<dbReference type="Pfam" id="PF13490">
    <property type="entry name" value="zf-HC2"/>
    <property type="match status" value="1"/>
</dbReference>
<reference evidence="2 3" key="1">
    <citation type="submission" date="2019-05" db="EMBL/GenBank/DDBJ databases">
        <title>Draft Whole-Genome sequence of the green sulfur bacterium Prosthecochloris vibrioformis DSM 260.</title>
        <authorList>
            <person name="Meyer T.E."/>
            <person name="Kyndt J.A."/>
        </authorList>
    </citation>
    <scope>NUCLEOTIDE SEQUENCE [LARGE SCALE GENOMIC DNA]</scope>
    <source>
        <strain evidence="2 3">DSM 260</strain>
    </source>
</reference>
<dbReference type="Gene3D" id="1.10.10.1320">
    <property type="entry name" value="Anti-sigma factor, zinc-finger domain"/>
    <property type="match status" value="1"/>
</dbReference>
<sequence>MNCKKALSLMSAAVDGELSEREQQDFDQHITWCVSCAREYQESKKTKHLIREKVVRFKAPESLVNSILKLTDSPS</sequence>
<dbReference type="AlphaFoldDB" id="A0A5C4RYB3"/>
<dbReference type="EMBL" id="VDCI01000007">
    <property type="protein sequence ID" value="TNJ36263.1"/>
    <property type="molecule type" value="Genomic_DNA"/>
</dbReference>
<organism evidence="2 3">
    <name type="scientific">Prosthecochloris vibrioformis</name>
    <name type="common">Chlorobium vibrioforme</name>
    <dbReference type="NCBI Taxonomy" id="1098"/>
    <lineage>
        <taxon>Bacteria</taxon>
        <taxon>Pseudomonadati</taxon>
        <taxon>Chlorobiota</taxon>
        <taxon>Chlorobiia</taxon>
        <taxon>Chlorobiales</taxon>
        <taxon>Chlorobiaceae</taxon>
        <taxon>Prosthecochloris</taxon>
    </lineage>
</organism>
<dbReference type="Proteomes" id="UP000309544">
    <property type="component" value="Unassembled WGS sequence"/>
</dbReference>
<protein>
    <submittedName>
        <fullName evidence="2">Zf-HC2 domain-containing protein</fullName>
    </submittedName>
</protein>
<evidence type="ECO:0000259" key="1">
    <source>
        <dbReference type="Pfam" id="PF13490"/>
    </source>
</evidence>
<evidence type="ECO:0000313" key="3">
    <source>
        <dbReference type="Proteomes" id="UP000309544"/>
    </source>
</evidence>